<dbReference type="EMBL" id="GL379788">
    <property type="protein sequence ID" value="EGT40374.1"/>
    <property type="molecule type" value="Genomic_DNA"/>
</dbReference>
<name>G0MAL2_CAEBE</name>
<dbReference type="AlphaFoldDB" id="G0MAL2"/>
<protein>
    <submittedName>
        <fullName evidence="1">Uncharacterized protein</fullName>
    </submittedName>
</protein>
<organism evidence="2">
    <name type="scientific">Caenorhabditis brenneri</name>
    <name type="common">Nematode worm</name>
    <dbReference type="NCBI Taxonomy" id="135651"/>
    <lineage>
        <taxon>Eukaryota</taxon>
        <taxon>Metazoa</taxon>
        <taxon>Ecdysozoa</taxon>
        <taxon>Nematoda</taxon>
        <taxon>Chromadorea</taxon>
        <taxon>Rhabditida</taxon>
        <taxon>Rhabditina</taxon>
        <taxon>Rhabditomorpha</taxon>
        <taxon>Rhabditoidea</taxon>
        <taxon>Rhabditidae</taxon>
        <taxon>Peloderinae</taxon>
        <taxon>Caenorhabditis</taxon>
    </lineage>
</organism>
<dbReference type="HOGENOM" id="CLU_1788645_0_0_1"/>
<sequence length="160" mass="18240">MTHSFDTKVRVADGCIMLPGSNRPCVLPNNYSPPSVGIVDVNLAVHLMEKFGNLNHSSVSRIRSMNFHLLDLKILEMWNGCNGFHVDLLSELSLDATPRNHYFVNTTIPKALSKRKHVSIQRYFEEKYAISLNQPHSPLLRDLAGRLYPIEAIWLRVVLF</sequence>
<reference evidence="2" key="1">
    <citation type="submission" date="2011-07" db="EMBL/GenBank/DDBJ databases">
        <authorList>
            <consortium name="Caenorhabditis brenneri Sequencing and Analysis Consortium"/>
            <person name="Wilson R.K."/>
        </authorList>
    </citation>
    <scope>NUCLEOTIDE SEQUENCE [LARGE SCALE GENOMIC DNA]</scope>
    <source>
        <strain evidence="2">PB2801</strain>
    </source>
</reference>
<gene>
    <name evidence="1" type="ORF">CAEBREN_02255</name>
</gene>
<proteinExistence type="predicted"/>
<dbReference type="OMA" id="ILEMWNG"/>
<evidence type="ECO:0000313" key="2">
    <source>
        <dbReference type="Proteomes" id="UP000008068"/>
    </source>
</evidence>
<dbReference type="eggNOG" id="ENOG502R6RJ">
    <property type="taxonomic scope" value="Eukaryota"/>
</dbReference>
<accession>G0MAL2</accession>
<dbReference type="Proteomes" id="UP000008068">
    <property type="component" value="Unassembled WGS sequence"/>
</dbReference>
<keyword evidence="2" id="KW-1185">Reference proteome</keyword>
<dbReference type="OrthoDB" id="10329101at2759"/>
<evidence type="ECO:0000313" key="1">
    <source>
        <dbReference type="EMBL" id="EGT40374.1"/>
    </source>
</evidence>
<dbReference type="InParanoid" id="G0MAL2"/>